<proteinExistence type="predicted"/>
<sequence>MGPNTYKPELRSINPRKLEEIVSEYGPSEVHDVSAFVMGLTDNVPRYCDCGCKIGRLVRTRLERARAGYEARVHSGKHLFALLGGFCTGRDGPMSVIRLNDGTIIVVLSPAVADTNPVMFVKDGTVSISGRESVEDSFLKPGISTNPIVRAAEEVLERRSNMILVEPVSGGTTVTMNSIHSNDFFIVHPESACDRRKEASRTPVSDQRGRGEDTSEHCRHGGPASRATESDEDSDRRSRHRRHRRRRRSGRNDVIRE</sequence>
<name>A0A6J4BJN2_9VIRU</name>
<dbReference type="RefSeq" id="YP_010840284.1">
    <property type="nucleotide sequence ID" value="NC_078578.1"/>
</dbReference>
<feature type="compositionally biased region" description="Basic and acidic residues" evidence="1">
    <location>
        <begin position="207"/>
        <end position="219"/>
    </location>
</feature>
<evidence type="ECO:0000256" key="1">
    <source>
        <dbReference type="SAM" id="MobiDB-lite"/>
    </source>
</evidence>
<dbReference type="GeneID" id="80557519"/>
<dbReference type="Proteomes" id="UP000887920">
    <property type="component" value="Genome"/>
</dbReference>
<organism evidence="2">
    <name type="scientific">Hadaka virus 1</name>
    <dbReference type="NCBI Taxonomy" id="2703488"/>
    <lineage>
        <taxon>Viruses</taxon>
        <taxon>Riboviria</taxon>
        <taxon>Orthornavirae</taxon>
        <taxon>Pisuviricota</taxon>
        <taxon>Hadakaviridae</taxon>
        <taxon>Hadakavirus</taxon>
        <taxon>Hadakavirus nanga</taxon>
    </lineage>
</organism>
<protein>
    <submittedName>
        <fullName evidence="2">Uncharacterized protein</fullName>
    </submittedName>
</protein>
<evidence type="ECO:0000313" key="2">
    <source>
        <dbReference type="EMBL" id="BBU94044.1"/>
    </source>
</evidence>
<feature type="compositionally biased region" description="Basic residues" evidence="1">
    <location>
        <begin position="237"/>
        <end position="249"/>
    </location>
</feature>
<dbReference type="KEGG" id="vg:80557519"/>
<keyword evidence="3" id="KW-1185">Reference proteome</keyword>
<reference evidence="2" key="1">
    <citation type="journal article" date="2020" name="MBio">
        <title>Hadaka Virus 1: a Capsidless Eleven-Segmented Positive-Sense Single-Stranded RNA Virus from a Phytopathogenic Fungus, Fusarium oxysporum.</title>
        <authorList>
            <person name="Sato Y."/>
            <person name="Shamsi W."/>
            <person name="Jamal A."/>
            <person name="Bhatti M.F."/>
            <person name="Kondo H."/>
            <person name="Suzuki N."/>
        </authorList>
    </citation>
    <scope>NUCLEOTIDE SEQUENCE</scope>
    <source>
        <strain evidence="2">7n</strain>
    </source>
</reference>
<accession>A0A6J4BJN2</accession>
<feature type="region of interest" description="Disordered" evidence="1">
    <location>
        <begin position="193"/>
        <end position="257"/>
    </location>
</feature>
<dbReference type="EMBL" id="LC519846">
    <property type="protein sequence ID" value="BBU94044.1"/>
    <property type="molecule type" value="Genomic_RNA"/>
</dbReference>
<evidence type="ECO:0000313" key="3">
    <source>
        <dbReference type="Proteomes" id="UP000887920"/>
    </source>
</evidence>